<feature type="compositionally biased region" description="Acidic residues" evidence="15">
    <location>
        <begin position="895"/>
        <end position="904"/>
    </location>
</feature>
<protein>
    <recommendedName>
        <fullName evidence="13">Coatomer subunit beta'</fullName>
    </recommendedName>
</protein>
<keyword evidence="9 13" id="KW-0333">Golgi apparatus</keyword>
<dbReference type="Gene3D" id="2.130.10.10">
    <property type="entry name" value="YVTN repeat-like/Quinoprotein amine dehydrogenase"/>
    <property type="match status" value="2"/>
</dbReference>
<dbReference type="InterPro" id="IPR050844">
    <property type="entry name" value="Coatomer_complex_subunit"/>
</dbReference>
<dbReference type="FunFam" id="1.25.40.470:FF:000001">
    <property type="entry name" value="Coatomer subunit beta"/>
    <property type="match status" value="1"/>
</dbReference>
<feature type="compositionally biased region" description="Polar residues" evidence="15">
    <location>
        <begin position="820"/>
        <end position="832"/>
    </location>
</feature>
<evidence type="ECO:0000256" key="13">
    <source>
        <dbReference type="PIRNR" id="PIRNR005567"/>
    </source>
</evidence>
<evidence type="ECO:0000256" key="11">
    <source>
        <dbReference type="ARBA" id="ARBA00023329"/>
    </source>
</evidence>
<dbReference type="GO" id="GO:0006888">
    <property type="term" value="P:endoplasmic reticulum to Golgi vesicle-mediated transport"/>
    <property type="evidence" value="ECO:0007669"/>
    <property type="project" value="TreeGrafter"/>
</dbReference>
<dbReference type="EMBL" id="JABELV010000077">
    <property type="protein sequence ID" value="KAG7532009.1"/>
    <property type="molecule type" value="Genomic_DNA"/>
</dbReference>
<dbReference type="InterPro" id="IPR015943">
    <property type="entry name" value="WD40/YVTN_repeat-like_dom_sf"/>
</dbReference>
<dbReference type="SMART" id="SM00320">
    <property type="entry name" value="WD40"/>
    <property type="match status" value="6"/>
</dbReference>
<dbReference type="GO" id="GO:0006891">
    <property type="term" value="P:intra-Golgi vesicle-mediated transport"/>
    <property type="evidence" value="ECO:0007669"/>
    <property type="project" value="TreeGrafter"/>
</dbReference>
<dbReference type="InterPro" id="IPR036322">
    <property type="entry name" value="WD40_repeat_dom_sf"/>
</dbReference>
<evidence type="ECO:0000256" key="15">
    <source>
        <dbReference type="SAM" id="MobiDB-lite"/>
    </source>
</evidence>
<evidence type="ECO:0000256" key="7">
    <source>
        <dbReference type="ARBA" id="ARBA00022892"/>
    </source>
</evidence>
<evidence type="ECO:0000256" key="14">
    <source>
        <dbReference type="PROSITE-ProRule" id="PRU00221"/>
    </source>
</evidence>
<dbReference type="Proteomes" id="UP000812966">
    <property type="component" value="Unassembled WGS sequence"/>
</dbReference>
<proteinExistence type="inferred from homology"/>
<dbReference type="InterPro" id="IPR006692">
    <property type="entry name" value="Beta-prop_COPA/B_2nd"/>
</dbReference>
<keyword evidence="3 13" id="KW-0813">Transport</keyword>
<dbReference type="InterPro" id="IPR016453">
    <property type="entry name" value="COPB2"/>
</dbReference>
<evidence type="ECO:0000256" key="12">
    <source>
        <dbReference type="ARBA" id="ARBA00025536"/>
    </source>
</evidence>
<keyword evidence="6" id="KW-0677">Repeat</keyword>
<dbReference type="GO" id="GO:0000139">
    <property type="term" value="C:Golgi membrane"/>
    <property type="evidence" value="ECO:0007669"/>
    <property type="project" value="UniProtKB-SubCell"/>
</dbReference>
<feature type="repeat" description="WD" evidence="14">
    <location>
        <begin position="180"/>
        <end position="223"/>
    </location>
</feature>
<feature type="repeat" description="WD" evidence="14">
    <location>
        <begin position="136"/>
        <end position="178"/>
    </location>
</feature>
<dbReference type="GO" id="GO:0006890">
    <property type="term" value="P:retrograde vesicle-mediated transport, Golgi to endoplasmic reticulum"/>
    <property type="evidence" value="ECO:0007669"/>
    <property type="project" value="TreeGrafter"/>
</dbReference>
<dbReference type="PRINTS" id="PR00320">
    <property type="entry name" value="GPROTEINBRPT"/>
</dbReference>
<evidence type="ECO:0000256" key="9">
    <source>
        <dbReference type="ARBA" id="ARBA00023034"/>
    </source>
</evidence>
<keyword evidence="8 13" id="KW-0653">Protein transport</keyword>
<evidence type="ECO:0000256" key="3">
    <source>
        <dbReference type="ARBA" id="ARBA00022448"/>
    </source>
</evidence>
<dbReference type="Gene3D" id="1.25.40.470">
    <property type="match status" value="1"/>
</dbReference>
<dbReference type="PANTHER" id="PTHR19876:SF2">
    <property type="entry name" value="COATOMER SUBUNIT BETA"/>
    <property type="match status" value="1"/>
</dbReference>
<keyword evidence="10 13" id="KW-0472">Membrane</keyword>
<keyword evidence="11 13" id="KW-0968">Cytoplasmic vesicle</keyword>
<comment type="caution">
    <text evidence="18">The sequence shown here is derived from an EMBL/GenBank/DDBJ whole genome shotgun (WGS) entry which is preliminary data.</text>
</comment>
<feature type="domain" description="COPA/B second beta-propeller" evidence="16">
    <location>
        <begin position="319"/>
        <end position="580"/>
    </location>
</feature>
<feature type="region of interest" description="Disordered" evidence="15">
    <location>
        <begin position="868"/>
        <end position="927"/>
    </location>
</feature>
<feature type="compositionally biased region" description="Acidic residues" evidence="15">
    <location>
        <begin position="874"/>
        <end position="883"/>
    </location>
</feature>
<comment type="function">
    <text evidence="12 13">The coatomer is a cytosolic protein complex that binds to dilysine motifs and reversibly associates with Golgi non-clathrin-coated vesicles, which further mediate biosynthetic protein transport from the ER, via the Golgi up to the trans Golgi network. Coatomer complex is required for budding from Golgi membranes, and is essential for the retrograde Golgi-to-ER transport of dilysine-tagged proteins.</text>
</comment>
<evidence type="ECO:0000256" key="4">
    <source>
        <dbReference type="ARBA" id="ARBA00022490"/>
    </source>
</evidence>
<evidence type="ECO:0000259" key="17">
    <source>
        <dbReference type="Pfam" id="PF23953"/>
    </source>
</evidence>
<dbReference type="AlphaFoldDB" id="A0A8K0NSP6"/>
<dbReference type="InterPro" id="IPR020472">
    <property type="entry name" value="WD40_PAC1"/>
</dbReference>
<dbReference type="Pfam" id="PF23953">
    <property type="entry name" value="TPR_COPA_B"/>
    <property type="match status" value="1"/>
</dbReference>
<gene>
    <name evidence="18" type="ORF">FFLO_03948</name>
</gene>
<evidence type="ECO:0000256" key="1">
    <source>
        <dbReference type="ARBA" id="ARBA00004347"/>
    </source>
</evidence>
<comment type="similarity">
    <text evidence="2 13">Belongs to the WD repeat COPB2 family.</text>
</comment>
<dbReference type="InterPro" id="IPR001680">
    <property type="entry name" value="WD40_rpt"/>
</dbReference>
<keyword evidence="4 13" id="KW-0963">Cytoplasm</keyword>
<dbReference type="Pfam" id="PF00400">
    <property type="entry name" value="WD40"/>
    <property type="match status" value="5"/>
</dbReference>
<evidence type="ECO:0000313" key="18">
    <source>
        <dbReference type="EMBL" id="KAG7532009.1"/>
    </source>
</evidence>
<dbReference type="PROSITE" id="PS50294">
    <property type="entry name" value="WD_REPEATS_REGION"/>
    <property type="match status" value="4"/>
</dbReference>
<evidence type="ECO:0000259" key="16">
    <source>
        <dbReference type="Pfam" id="PF04053"/>
    </source>
</evidence>
<evidence type="ECO:0000256" key="6">
    <source>
        <dbReference type="ARBA" id="ARBA00022737"/>
    </source>
</evidence>
<dbReference type="CDD" id="cd00200">
    <property type="entry name" value="WD40"/>
    <property type="match status" value="1"/>
</dbReference>
<evidence type="ECO:0000256" key="5">
    <source>
        <dbReference type="ARBA" id="ARBA00022574"/>
    </source>
</evidence>
<dbReference type="PROSITE" id="PS50082">
    <property type="entry name" value="WD_REPEATS_2"/>
    <property type="match status" value="5"/>
</dbReference>
<dbReference type="SUPFAM" id="SSF50978">
    <property type="entry name" value="WD40 repeat-like"/>
    <property type="match status" value="2"/>
</dbReference>
<dbReference type="Pfam" id="PF04053">
    <property type="entry name" value="B-prop_COPA_B_2nd"/>
    <property type="match status" value="1"/>
</dbReference>
<feature type="compositionally biased region" description="Low complexity" evidence="15">
    <location>
        <begin position="885"/>
        <end position="894"/>
    </location>
</feature>
<dbReference type="GO" id="GO:0030126">
    <property type="term" value="C:COPI vesicle coat"/>
    <property type="evidence" value="ECO:0007669"/>
    <property type="project" value="TreeGrafter"/>
</dbReference>
<dbReference type="FunFam" id="2.130.10.10:FF:000016">
    <property type="entry name" value="Coatomer alpha subunit, putative"/>
    <property type="match status" value="1"/>
</dbReference>
<evidence type="ECO:0000313" key="19">
    <source>
        <dbReference type="Proteomes" id="UP000812966"/>
    </source>
</evidence>
<dbReference type="PANTHER" id="PTHR19876">
    <property type="entry name" value="COATOMER"/>
    <property type="match status" value="1"/>
</dbReference>
<feature type="repeat" description="WD" evidence="14">
    <location>
        <begin position="93"/>
        <end position="125"/>
    </location>
</feature>
<accession>A0A8K0NSP6</accession>
<feature type="region of interest" description="Disordered" evidence="15">
    <location>
        <begin position="815"/>
        <end position="841"/>
    </location>
</feature>
<dbReference type="PIRSF" id="PIRSF005567">
    <property type="entry name" value="Coatomer_beta'_subunit"/>
    <property type="match status" value="1"/>
</dbReference>
<organism evidence="18 19">
    <name type="scientific">Filobasidium floriforme</name>
    <dbReference type="NCBI Taxonomy" id="5210"/>
    <lineage>
        <taxon>Eukaryota</taxon>
        <taxon>Fungi</taxon>
        <taxon>Dikarya</taxon>
        <taxon>Basidiomycota</taxon>
        <taxon>Agaricomycotina</taxon>
        <taxon>Tremellomycetes</taxon>
        <taxon>Filobasidiales</taxon>
        <taxon>Filobasidiaceae</taxon>
        <taxon>Filobasidium</taxon>
    </lineage>
</organism>
<name>A0A8K0NSP6_9TREE</name>
<keyword evidence="5 14" id="KW-0853">WD repeat</keyword>
<dbReference type="GO" id="GO:0006886">
    <property type="term" value="P:intracellular protein transport"/>
    <property type="evidence" value="ECO:0007669"/>
    <property type="project" value="UniProtKB-UniRule"/>
</dbReference>
<keyword evidence="19" id="KW-1185">Reference proteome</keyword>
<reference evidence="18" key="1">
    <citation type="submission" date="2020-04" db="EMBL/GenBank/DDBJ databases">
        <title>Analysis of mating type loci in Filobasidium floriforme.</title>
        <authorList>
            <person name="Nowrousian M."/>
        </authorList>
    </citation>
    <scope>NUCLEOTIDE SEQUENCE</scope>
    <source>
        <strain evidence="18">CBS 6242</strain>
    </source>
</reference>
<evidence type="ECO:0000256" key="8">
    <source>
        <dbReference type="ARBA" id="ARBA00022927"/>
    </source>
</evidence>
<sequence>MLLDIKKVLTTRSDRVKALDFHPTEPYVLAGLYNGQVKIWNYVDGSEVKSFDVSEVPVRAVKFIAKRNWVSLHADDFMARVYSISTGERVHAWQPHEDYIRSITVHPTLPIILTASDDCTIKSWDWDKAWRCTQEYTGHNHYIMSLSINPKDPQIFASACLDHTIKVWSLGSPTPNFTLEDAHQKGVNSVDYYHGGDKPFLISCGDERTIKIWDYQNKSCVQTIDSPAANISFAVFHPSLPLIISGSEDGTVKLWNSSTYRLESTLSYGLERCWCVAYRKNGNEVALGYDEGLVVLKLGREEPSMSMDPSGKIVYAKNTEILTTNLQSVADDNVTDGQRLAIQPRELGTTDMLPQSLQHSPNGRFVTAVGDGEYIIYTSLAWRNKAFGTGTSFAWASDSNTYAVQESKNKIRVYRNFKERPGFIKGGAAGIAVEGVHGGTLLGARGSGYVLFWDWETGELVRRIEVDATSITWSGSGNLVAITSADSLYLLQFDREAYNEALSSGVPIGDEGVEAAFDLINEVTETVKTVKWIGDCLLFTSATNRLNYLIGEQVYTINHFDQPMYLLGYIPAHNRVYVADKDMGIFSFSLSLTLVEYQTAILRGDYDTANELLPTIPNDQRNKIARFLEAQDLKEMALQVATDPDQRFDLAVQLNDLDLAVELVRAVPEVGSEGKWRIVGDKAMDAWRMDLAEESYSKAGDLAALLLIYTSLGDRAGLEKLAKDASAKGQHNIAFTCYHQLGDTASCIDLLIKTDRAPEAAFFARSYAPSSASSAVKSWKTQLNTSGKKKLAEALADPEENEDLFDEGWAEALARERGESSQAESSLQNGSSEPVEAVQSAVETVTNGAEAVADTVGDLAEKVKEVVIDAVEPASEEPEDDFVDAGAATTPPAEAEAEAPQAEEESTKPDDAAPPASTGGKKKKGKK</sequence>
<keyword evidence="7 13" id="KW-0931">ER-Golgi transport</keyword>
<feature type="repeat" description="WD" evidence="14">
    <location>
        <begin position="9"/>
        <end position="50"/>
    </location>
</feature>
<evidence type="ECO:0000256" key="10">
    <source>
        <dbReference type="ARBA" id="ARBA00023136"/>
    </source>
</evidence>
<comment type="subunit">
    <text evidence="13">Oligomeric complex that consists of at least the alpha, beta, beta', gamma, delta, epsilon and zeta subunits.</text>
</comment>
<dbReference type="GO" id="GO:0005198">
    <property type="term" value="F:structural molecule activity"/>
    <property type="evidence" value="ECO:0007669"/>
    <property type="project" value="UniProtKB-UniRule"/>
</dbReference>
<comment type="subcellular location">
    <subcellularLocation>
        <location evidence="1 13">Cytoplasmic vesicle</location>
        <location evidence="1 13">COPI-coated vesicle membrane</location>
        <topology evidence="1 13">Peripheral membrane protein</topology>
        <orientation evidence="1 13">Cytoplasmic side</orientation>
    </subcellularLocation>
    <subcellularLocation>
        <location evidence="13">Golgi apparatus membrane</location>
        <topology evidence="13">Peripheral membrane protein</topology>
        <orientation evidence="13">Cytoplasmic side</orientation>
    </subcellularLocation>
    <text evidence="13">The coatomer is cytoplasmic or polymerized on the cytoplasmic side of the Golgi, as well as on the vesicles/buds originating from it.</text>
</comment>
<feature type="repeat" description="WD" evidence="14">
    <location>
        <begin position="224"/>
        <end position="265"/>
    </location>
</feature>
<dbReference type="InterPro" id="IPR056176">
    <property type="entry name" value="TPR_COPA_B"/>
</dbReference>
<feature type="domain" description="COPA/B TPR" evidence="17">
    <location>
        <begin position="597"/>
        <end position="780"/>
    </location>
</feature>
<dbReference type="CDD" id="cd22947">
    <property type="entry name" value="Coatomer_WDAD_beta-like"/>
    <property type="match status" value="1"/>
</dbReference>
<evidence type="ECO:0000256" key="2">
    <source>
        <dbReference type="ARBA" id="ARBA00010844"/>
    </source>
</evidence>